<feature type="transmembrane region" description="Helical" evidence="5">
    <location>
        <begin position="142"/>
        <end position="169"/>
    </location>
</feature>
<name>A0A9X1IIH4_9PROT</name>
<keyword evidence="2 5" id="KW-0812">Transmembrane</keyword>
<dbReference type="EMBL" id="JAJAQI010000049">
    <property type="protein sequence ID" value="MCB4824654.1"/>
    <property type="molecule type" value="Genomic_DNA"/>
</dbReference>
<feature type="transmembrane region" description="Helical" evidence="5">
    <location>
        <begin position="74"/>
        <end position="92"/>
    </location>
</feature>
<feature type="transmembrane region" description="Helical" evidence="5">
    <location>
        <begin position="37"/>
        <end position="62"/>
    </location>
</feature>
<evidence type="ECO:0000256" key="5">
    <source>
        <dbReference type="RuleBase" id="RU363041"/>
    </source>
</evidence>
<evidence type="ECO:0000256" key="2">
    <source>
        <dbReference type="ARBA" id="ARBA00022692"/>
    </source>
</evidence>
<reference evidence="6" key="1">
    <citation type="submission" date="2021-10" db="EMBL/GenBank/DDBJ databases">
        <title>Roseicella aerolatum sp. nov., isolated from aerosols of e-waste dismantling site.</title>
        <authorList>
            <person name="Qin T."/>
        </authorList>
    </citation>
    <scope>NUCLEOTIDE SEQUENCE</scope>
    <source>
        <strain evidence="6">GB24</strain>
    </source>
</reference>
<accession>A0A9X1IIH4</accession>
<feature type="transmembrane region" description="Helical" evidence="5">
    <location>
        <begin position="208"/>
        <end position="228"/>
    </location>
</feature>
<dbReference type="PANTHER" id="PTHR43701:SF2">
    <property type="entry name" value="MEMBRANE TRANSPORTER PROTEIN YJNA-RELATED"/>
    <property type="match status" value="1"/>
</dbReference>
<feature type="transmembrane region" description="Helical" evidence="5">
    <location>
        <begin position="104"/>
        <end position="122"/>
    </location>
</feature>
<evidence type="ECO:0000256" key="1">
    <source>
        <dbReference type="ARBA" id="ARBA00004141"/>
    </source>
</evidence>
<feature type="transmembrane region" description="Helical" evidence="5">
    <location>
        <begin position="175"/>
        <end position="196"/>
    </location>
</feature>
<organism evidence="6 7">
    <name type="scientific">Roseicella aerolata</name>
    <dbReference type="NCBI Taxonomy" id="2883479"/>
    <lineage>
        <taxon>Bacteria</taxon>
        <taxon>Pseudomonadati</taxon>
        <taxon>Pseudomonadota</taxon>
        <taxon>Alphaproteobacteria</taxon>
        <taxon>Acetobacterales</taxon>
        <taxon>Roseomonadaceae</taxon>
        <taxon>Roseicella</taxon>
    </lineage>
</organism>
<comment type="subcellular location">
    <subcellularLocation>
        <location evidence="5">Cell membrane</location>
        <topology evidence="5">Multi-pass membrane protein</topology>
    </subcellularLocation>
    <subcellularLocation>
        <location evidence="1">Membrane</location>
        <topology evidence="1">Multi-pass membrane protein</topology>
    </subcellularLocation>
</comment>
<dbReference type="PANTHER" id="PTHR43701">
    <property type="entry name" value="MEMBRANE TRANSPORTER PROTEIN MJ0441-RELATED"/>
    <property type="match status" value="1"/>
</dbReference>
<comment type="similarity">
    <text evidence="5">Belongs to the 4-toluene sulfonate uptake permease (TSUP) (TC 2.A.102) family.</text>
</comment>
<keyword evidence="4 5" id="KW-0472">Membrane</keyword>
<dbReference type="InterPro" id="IPR002781">
    <property type="entry name" value="TM_pro_TauE-like"/>
</dbReference>
<keyword evidence="5" id="KW-1003">Cell membrane</keyword>
<dbReference type="Pfam" id="PF01925">
    <property type="entry name" value="TauE"/>
    <property type="match status" value="1"/>
</dbReference>
<comment type="caution">
    <text evidence="6">The sequence shown here is derived from an EMBL/GenBank/DDBJ whole genome shotgun (WGS) entry which is preliminary data.</text>
</comment>
<feature type="transmembrane region" description="Helical" evidence="5">
    <location>
        <begin position="240"/>
        <end position="262"/>
    </location>
</feature>
<proteinExistence type="inferred from homology"/>
<keyword evidence="3 5" id="KW-1133">Transmembrane helix</keyword>
<dbReference type="Proteomes" id="UP001139311">
    <property type="component" value="Unassembled WGS sequence"/>
</dbReference>
<dbReference type="AlphaFoldDB" id="A0A9X1IIH4"/>
<protein>
    <recommendedName>
        <fullName evidence="5">Probable membrane transporter protein</fullName>
    </recommendedName>
</protein>
<dbReference type="RefSeq" id="WP_226612790.1">
    <property type="nucleotide sequence ID" value="NZ_JAJAQI010000049.1"/>
</dbReference>
<gene>
    <name evidence="6" type="ORF">LHA35_23275</name>
</gene>
<dbReference type="GO" id="GO:0005886">
    <property type="term" value="C:plasma membrane"/>
    <property type="evidence" value="ECO:0007669"/>
    <property type="project" value="UniProtKB-SubCell"/>
</dbReference>
<evidence type="ECO:0000256" key="4">
    <source>
        <dbReference type="ARBA" id="ARBA00023136"/>
    </source>
</evidence>
<keyword evidence="7" id="KW-1185">Reference proteome</keyword>
<sequence length="268" mass="26767">MDLSLLQAVLSVLSGSAVGFALGLIGGGGSILAVPLLLYVVGLPSAHLAIGTSALAVAANAFANLAQHARNGTVKWPCAAVFAVAGVLGALVGSTIGKAVQGDWLLLLFALVMIAVGVAMLLRRGGEGDPSVRITPAIGVRLAGIGFLTGLLSGFFGIGGGFLIVPGIMLGSGMAILNAVGSSLLSVGAFGTATAVNYAVSGLVDWPVAGLFIAGGVAGGALGMRLAVRLAGRKGMLTRVFAGVIFAVAAYMLYRSVGTLFIHERRRP</sequence>
<evidence type="ECO:0000313" key="7">
    <source>
        <dbReference type="Proteomes" id="UP001139311"/>
    </source>
</evidence>
<evidence type="ECO:0000256" key="3">
    <source>
        <dbReference type="ARBA" id="ARBA00022989"/>
    </source>
</evidence>
<evidence type="ECO:0000313" key="6">
    <source>
        <dbReference type="EMBL" id="MCB4824654.1"/>
    </source>
</evidence>
<dbReference type="InterPro" id="IPR051598">
    <property type="entry name" value="TSUP/Inactive_protease-like"/>
</dbReference>